<organism evidence="8 9">
    <name type="scientific">Adonisia turfae CCMR0081</name>
    <dbReference type="NCBI Taxonomy" id="2292702"/>
    <lineage>
        <taxon>Bacteria</taxon>
        <taxon>Bacillati</taxon>
        <taxon>Cyanobacteriota</taxon>
        <taxon>Adonisia</taxon>
        <taxon>Adonisia turfae</taxon>
    </lineage>
</organism>
<dbReference type="InterPro" id="IPR036259">
    <property type="entry name" value="MFS_trans_sf"/>
</dbReference>
<dbReference type="RefSeq" id="WP_163695955.1">
    <property type="nucleotide sequence ID" value="NZ_QXHD01000003.1"/>
</dbReference>
<dbReference type="PANTHER" id="PTHR43266:SF2">
    <property type="entry name" value="MAJOR FACILITATOR SUPERFAMILY (MFS) PROFILE DOMAIN-CONTAINING PROTEIN"/>
    <property type="match status" value="1"/>
</dbReference>
<feature type="transmembrane region" description="Helical" evidence="7">
    <location>
        <begin position="296"/>
        <end position="316"/>
    </location>
</feature>
<keyword evidence="9" id="KW-1185">Reference proteome</keyword>
<feature type="transmembrane region" description="Helical" evidence="7">
    <location>
        <begin position="173"/>
        <end position="191"/>
    </location>
</feature>
<dbReference type="GO" id="GO:0022857">
    <property type="term" value="F:transmembrane transporter activity"/>
    <property type="evidence" value="ECO:0007669"/>
    <property type="project" value="InterPro"/>
</dbReference>
<reference evidence="8 9" key="1">
    <citation type="journal article" date="2020" name="Microb. Ecol.">
        <title>Ecogenomics of the Marine Benthic Filamentous Cyanobacterium Adonisia.</title>
        <authorList>
            <person name="Walter J.M."/>
            <person name="Coutinho F.H."/>
            <person name="Leomil L."/>
            <person name="Hargreaves P.I."/>
            <person name="Campeao M.E."/>
            <person name="Vieira V.V."/>
            <person name="Silva B.S."/>
            <person name="Fistarol G.O."/>
            <person name="Salomon P.S."/>
            <person name="Sawabe T."/>
            <person name="Mino S."/>
            <person name="Hosokawa M."/>
            <person name="Miyashita H."/>
            <person name="Maruyama F."/>
            <person name="van Verk M.C."/>
            <person name="Dutilh B.E."/>
            <person name="Thompson C.C."/>
            <person name="Thompson F.L."/>
        </authorList>
    </citation>
    <scope>NUCLEOTIDE SEQUENCE [LARGE SCALE GENOMIC DNA]</scope>
    <source>
        <strain evidence="8 9">CCMR0081</strain>
    </source>
</reference>
<keyword evidence="4 7" id="KW-0812">Transmembrane</keyword>
<feature type="transmembrane region" description="Helical" evidence="7">
    <location>
        <begin position="386"/>
        <end position="404"/>
    </location>
</feature>
<feature type="transmembrane region" description="Helical" evidence="7">
    <location>
        <begin position="322"/>
        <end position="343"/>
    </location>
</feature>
<name>A0A6M0RF57_9CYAN</name>
<feature type="transmembrane region" description="Helical" evidence="7">
    <location>
        <begin position="20"/>
        <end position="41"/>
    </location>
</feature>
<dbReference type="EMBL" id="QXHD01000003">
    <property type="protein sequence ID" value="NEZ54392.1"/>
    <property type="molecule type" value="Genomic_DNA"/>
</dbReference>
<dbReference type="AlphaFoldDB" id="A0A6M0RF57"/>
<keyword evidence="5 7" id="KW-1133">Transmembrane helix</keyword>
<dbReference type="PANTHER" id="PTHR43266">
    <property type="entry name" value="MACROLIDE-EFFLUX PROTEIN"/>
    <property type="match status" value="1"/>
</dbReference>
<evidence type="ECO:0000313" key="8">
    <source>
        <dbReference type="EMBL" id="NEZ54392.1"/>
    </source>
</evidence>
<evidence type="ECO:0000256" key="6">
    <source>
        <dbReference type="ARBA" id="ARBA00023136"/>
    </source>
</evidence>
<feature type="transmembrane region" description="Helical" evidence="7">
    <location>
        <begin position="234"/>
        <end position="256"/>
    </location>
</feature>
<evidence type="ECO:0000313" key="9">
    <source>
        <dbReference type="Proteomes" id="UP000481033"/>
    </source>
</evidence>
<evidence type="ECO:0000256" key="7">
    <source>
        <dbReference type="SAM" id="Phobius"/>
    </source>
</evidence>
<evidence type="ECO:0000256" key="3">
    <source>
        <dbReference type="ARBA" id="ARBA00022475"/>
    </source>
</evidence>
<sequence>MWKQRPRWLQGLANPVFARLYLAQTINLVGESLTWLGLALLAFEIAGEKSGTILAGALTLRVLAFVLLAPIAGAIADQIDRKRLMITTHLVRMGIVCLLPFITQPWHIYGIVFLLNVFYAFFTPTYKATIPLVTTEDECPKAIALSSATYQLLGVLGPGLAGSIAAWVGTRQVFFLDAMTFLVAAILIATLPGHLRAGNNASANLRTDAKTVETVIRNIKTGTRCLFADPPIRYALMLQLIAAIAGAQILVNTVGYVQGTLQLGKLEYGWVMAAFGIGATITSIGLGNAKKKHSPILLTSIGGILITLTLMTANLTGFGVLLLLWALAGMGTTLVNVPTQTLIASRVAKEAQGRVYGAQFAWSHFWWALAYPLAGWLGHYSPDYHFLYSSLIGSVFLVGIYLWLKPQRLTQLQTGLWHEHEPIHDEHYADNGRTQPHSHLHFHEAMKPGLSHSSLS</sequence>
<dbReference type="Proteomes" id="UP000481033">
    <property type="component" value="Unassembled WGS sequence"/>
</dbReference>
<dbReference type="CDD" id="cd06173">
    <property type="entry name" value="MFS_MefA_like"/>
    <property type="match status" value="1"/>
</dbReference>
<protein>
    <submittedName>
        <fullName evidence="8">MFS transporter</fullName>
    </submittedName>
</protein>
<keyword evidence="3" id="KW-1003">Cell membrane</keyword>
<feature type="transmembrane region" description="Helical" evidence="7">
    <location>
        <begin position="355"/>
        <end position="374"/>
    </location>
</feature>
<dbReference type="InterPro" id="IPR004751">
    <property type="entry name" value="Drug_antiport"/>
</dbReference>
<gene>
    <name evidence="8" type="ORF">DXZ20_01495</name>
</gene>
<evidence type="ECO:0000256" key="1">
    <source>
        <dbReference type="ARBA" id="ARBA00004651"/>
    </source>
</evidence>
<keyword evidence="2" id="KW-0813">Transport</keyword>
<dbReference type="NCBIfam" id="TIGR00900">
    <property type="entry name" value="2A0121"/>
    <property type="match status" value="1"/>
</dbReference>
<dbReference type="Pfam" id="PF07690">
    <property type="entry name" value="MFS_1"/>
    <property type="match status" value="1"/>
</dbReference>
<evidence type="ECO:0000256" key="5">
    <source>
        <dbReference type="ARBA" id="ARBA00022989"/>
    </source>
</evidence>
<accession>A0A6M0RF57</accession>
<comment type="caution">
    <text evidence="8">The sequence shown here is derived from an EMBL/GenBank/DDBJ whole genome shotgun (WGS) entry which is preliminary data.</text>
</comment>
<proteinExistence type="predicted"/>
<evidence type="ECO:0000256" key="4">
    <source>
        <dbReference type="ARBA" id="ARBA00022692"/>
    </source>
</evidence>
<feature type="transmembrane region" description="Helical" evidence="7">
    <location>
        <begin position="53"/>
        <end position="72"/>
    </location>
</feature>
<dbReference type="GO" id="GO:0005886">
    <property type="term" value="C:plasma membrane"/>
    <property type="evidence" value="ECO:0007669"/>
    <property type="project" value="UniProtKB-SubCell"/>
</dbReference>
<dbReference type="SUPFAM" id="SSF103473">
    <property type="entry name" value="MFS general substrate transporter"/>
    <property type="match status" value="1"/>
</dbReference>
<evidence type="ECO:0000256" key="2">
    <source>
        <dbReference type="ARBA" id="ARBA00022448"/>
    </source>
</evidence>
<keyword evidence="6 7" id="KW-0472">Membrane</keyword>
<dbReference type="InterPro" id="IPR011701">
    <property type="entry name" value="MFS"/>
</dbReference>
<comment type="subcellular location">
    <subcellularLocation>
        <location evidence="1">Cell membrane</location>
        <topology evidence="1">Multi-pass membrane protein</topology>
    </subcellularLocation>
</comment>
<dbReference type="Gene3D" id="1.20.1250.20">
    <property type="entry name" value="MFS general substrate transporter like domains"/>
    <property type="match status" value="1"/>
</dbReference>
<feature type="transmembrane region" description="Helical" evidence="7">
    <location>
        <begin position="268"/>
        <end position="289"/>
    </location>
</feature>